<dbReference type="InterPro" id="IPR038488">
    <property type="entry name" value="Integrase_DNA-bd_sf"/>
</dbReference>
<proteinExistence type="inferred from homology"/>
<keyword evidence="2" id="KW-0229">DNA integration</keyword>
<protein>
    <submittedName>
        <fullName evidence="6">Uncharacterized protein DUF4102</fullName>
    </submittedName>
</protein>
<gene>
    <name evidence="6" type="ORF">C7450_107152</name>
</gene>
<dbReference type="Gene3D" id="3.30.160.390">
    <property type="entry name" value="Integrase, DNA-binding domain"/>
    <property type="match status" value="1"/>
</dbReference>
<accession>A0A2V3U301</accession>
<organism evidence="6 7">
    <name type="scientific">Chelatococcus asaccharovorans</name>
    <dbReference type="NCBI Taxonomy" id="28210"/>
    <lineage>
        <taxon>Bacteria</taxon>
        <taxon>Pseudomonadati</taxon>
        <taxon>Pseudomonadota</taxon>
        <taxon>Alphaproteobacteria</taxon>
        <taxon>Hyphomicrobiales</taxon>
        <taxon>Chelatococcaceae</taxon>
        <taxon>Chelatococcus</taxon>
    </lineage>
</organism>
<sequence>MLTDVQIRKARPADKGYRLTDGAGLHLHVSPAGGKLWRFRYEIGGKEKLLSLGAYPSVSLSDAREMAGRAKAALRDGKDPALLKREQKLALRHDPSLTFQALAEEWHTLQKPQWAPVHAADVLRSLERDVFPSLGARPLRDISTPEVLELLRGV</sequence>
<name>A0A2V3U301_9HYPH</name>
<dbReference type="InterPro" id="IPR011010">
    <property type="entry name" value="DNA_brk_join_enz"/>
</dbReference>
<dbReference type="Proteomes" id="UP000248021">
    <property type="component" value="Unassembled WGS sequence"/>
</dbReference>
<dbReference type="SUPFAM" id="SSF56349">
    <property type="entry name" value="DNA breaking-rejoining enzymes"/>
    <property type="match status" value="1"/>
</dbReference>
<comment type="caution">
    <text evidence="6">The sequence shown here is derived from an EMBL/GenBank/DDBJ whole genome shotgun (WGS) entry which is preliminary data.</text>
</comment>
<comment type="similarity">
    <text evidence="1">Belongs to the 'phage' integrase family.</text>
</comment>
<evidence type="ECO:0000259" key="4">
    <source>
        <dbReference type="Pfam" id="PF13356"/>
    </source>
</evidence>
<dbReference type="GO" id="GO:0015074">
    <property type="term" value="P:DNA integration"/>
    <property type="evidence" value="ECO:0007669"/>
    <property type="project" value="UniProtKB-KW"/>
</dbReference>
<dbReference type="Pfam" id="PF22022">
    <property type="entry name" value="Phage_int_M"/>
    <property type="match status" value="1"/>
</dbReference>
<dbReference type="EMBL" id="QJJK01000007">
    <property type="protein sequence ID" value="PXW57114.1"/>
    <property type="molecule type" value="Genomic_DNA"/>
</dbReference>
<dbReference type="InterPro" id="IPR050808">
    <property type="entry name" value="Phage_Integrase"/>
</dbReference>
<evidence type="ECO:0000313" key="6">
    <source>
        <dbReference type="EMBL" id="PXW57114.1"/>
    </source>
</evidence>
<dbReference type="PANTHER" id="PTHR30629:SF2">
    <property type="entry name" value="PROPHAGE INTEGRASE INTS-RELATED"/>
    <property type="match status" value="1"/>
</dbReference>
<dbReference type="Gene3D" id="1.10.150.130">
    <property type="match status" value="1"/>
</dbReference>
<evidence type="ECO:0000256" key="1">
    <source>
        <dbReference type="ARBA" id="ARBA00008857"/>
    </source>
</evidence>
<dbReference type="InterPro" id="IPR053876">
    <property type="entry name" value="Phage_int_M"/>
</dbReference>
<dbReference type="Pfam" id="PF13356">
    <property type="entry name" value="Arm-DNA-bind_3"/>
    <property type="match status" value="1"/>
</dbReference>
<reference evidence="6 7" key="1">
    <citation type="submission" date="2018-05" db="EMBL/GenBank/DDBJ databases">
        <title>Genomic Encyclopedia of Type Strains, Phase IV (KMG-IV): sequencing the most valuable type-strain genomes for metagenomic binning, comparative biology and taxonomic classification.</title>
        <authorList>
            <person name="Goeker M."/>
        </authorList>
    </citation>
    <scope>NUCLEOTIDE SEQUENCE [LARGE SCALE GENOMIC DNA]</scope>
    <source>
        <strain evidence="6 7">DSM 6462</strain>
    </source>
</reference>
<evidence type="ECO:0000256" key="3">
    <source>
        <dbReference type="ARBA" id="ARBA00023125"/>
    </source>
</evidence>
<feature type="domain" description="Phage integrase central" evidence="5">
    <location>
        <begin position="99"/>
        <end position="153"/>
    </location>
</feature>
<keyword evidence="3" id="KW-0238">DNA-binding</keyword>
<feature type="domain" description="Integrase DNA-binding" evidence="4">
    <location>
        <begin position="2"/>
        <end position="87"/>
    </location>
</feature>
<dbReference type="PANTHER" id="PTHR30629">
    <property type="entry name" value="PROPHAGE INTEGRASE"/>
    <property type="match status" value="1"/>
</dbReference>
<dbReference type="InterPro" id="IPR025166">
    <property type="entry name" value="Integrase_DNA_bind_dom"/>
</dbReference>
<dbReference type="GO" id="GO:0003677">
    <property type="term" value="F:DNA binding"/>
    <property type="evidence" value="ECO:0007669"/>
    <property type="project" value="UniProtKB-KW"/>
</dbReference>
<dbReference type="AlphaFoldDB" id="A0A2V3U301"/>
<evidence type="ECO:0000313" key="7">
    <source>
        <dbReference type="Proteomes" id="UP000248021"/>
    </source>
</evidence>
<evidence type="ECO:0000256" key="2">
    <source>
        <dbReference type="ARBA" id="ARBA00022908"/>
    </source>
</evidence>
<keyword evidence="7" id="KW-1185">Reference proteome</keyword>
<evidence type="ECO:0000259" key="5">
    <source>
        <dbReference type="Pfam" id="PF22022"/>
    </source>
</evidence>
<dbReference type="InterPro" id="IPR010998">
    <property type="entry name" value="Integrase_recombinase_N"/>
</dbReference>